<reference evidence="1 2" key="1">
    <citation type="journal article" date="2020" name="Genomics">
        <title>Complete, high-quality genomes from long-read metagenomic sequencing of two wolf lichen thalli reveals enigmatic genome architecture.</title>
        <authorList>
            <person name="McKenzie S.K."/>
            <person name="Walston R.F."/>
            <person name="Allen J.L."/>
        </authorList>
    </citation>
    <scope>NUCLEOTIDE SEQUENCE [LARGE SCALE GENOMIC DNA]</scope>
    <source>
        <strain evidence="1">WasteWater2</strain>
    </source>
</reference>
<dbReference type="Proteomes" id="UP000578531">
    <property type="component" value="Unassembled WGS sequence"/>
</dbReference>
<comment type="caution">
    <text evidence="1">The sequence shown here is derived from an EMBL/GenBank/DDBJ whole genome shotgun (WGS) entry which is preliminary data.</text>
</comment>
<name>A0A8H6G3L8_9LECA</name>
<accession>A0A8H6G3L8</accession>
<proteinExistence type="predicted"/>
<dbReference type="RefSeq" id="XP_037168994.1">
    <property type="nucleotide sequence ID" value="XM_037304199.1"/>
</dbReference>
<keyword evidence="2" id="KW-1185">Reference proteome</keyword>
<dbReference type="OrthoDB" id="5418792at2759"/>
<dbReference type="AlphaFoldDB" id="A0A8H6G3L8"/>
<sequence>MATKTQVLRHALRAKILFSRLNLQITIFFFLGFRIDEVAMQHTIDAARNYCNLQLEKSGDVPLPQTEDPFHDDLGYGAAIHVVSTKPRHRITWKILKGIIQGLWNFLVEEGRYMEAEFHIGYANVGSVGKGTITEAAKAPSVEQ</sequence>
<gene>
    <name evidence="1" type="ORF">HO173_002265</name>
</gene>
<evidence type="ECO:0000313" key="2">
    <source>
        <dbReference type="Proteomes" id="UP000578531"/>
    </source>
</evidence>
<dbReference type="GeneID" id="59283939"/>
<evidence type="ECO:0000313" key="1">
    <source>
        <dbReference type="EMBL" id="KAF6239719.1"/>
    </source>
</evidence>
<organism evidence="1 2">
    <name type="scientific">Letharia columbiana</name>
    <dbReference type="NCBI Taxonomy" id="112416"/>
    <lineage>
        <taxon>Eukaryota</taxon>
        <taxon>Fungi</taxon>
        <taxon>Dikarya</taxon>
        <taxon>Ascomycota</taxon>
        <taxon>Pezizomycotina</taxon>
        <taxon>Lecanoromycetes</taxon>
        <taxon>OSLEUM clade</taxon>
        <taxon>Lecanoromycetidae</taxon>
        <taxon>Lecanorales</taxon>
        <taxon>Lecanorineae</taxon>
        <taxon>Parmeliaceae</taxon>
        <taxon>Letharia</taxon>
    </lineage>
</organism>
<dbReference type="EMBL" id="JACCJC010000005">
    <property type="protein sequence ID" value="KAF6239719.1"/>
    <property type="molecule type" value="Genomic_DNA"/>
</dbReference>
<protein>
    <submittedName>
        <fullName evidence="1">Uncharacterized protein</fullName>
    </submittedName>
</protein>